<name>A0A849ID80_9HYPH</name>
<dbReference type="RefSeq" id="WP_171220701.1">
    <property type="nucleotide sequence ID" value="NZ_JABEPP010000007.1"/>
</dbReference>
<reference evidence="2 3" key="1">
    <citation type="submission" date="2020-04" db="EMBL/GenBank/DDBJ databases">
        <title>Enterovirga sp. isolate from soil.</title>
        <authorList>
            <person name="Chea S."/>
            <person name="Kim D.-U."/>
        </authorList>
    </citation>
    <scope>NUCLEOTIDE SEQUENCE [LARGE SCALE GENOMIC DNA]</scope>
    <source>
        <strain evidence="2 3">DB1703</strain>
    </source>
</reference>
<organism evidence="2 3">
    <name type="scientific">Enterovirga aerilata</name>
    <dbReference type="NCBI Taxonomy" id="2730920"/>
    <lineage>
        <taxon>Bacteria</taxon>
        <taxon>Pseudomonadati</taxon>
        <taxon>Pseudomonadota</taxon>
        <taxon>Alphaproteobacteria</taxon>
        <taxon>Hyphomicrobiales</taxon>
        <taxon>Methylobacteriaceae</taxon>
        <taxon>Enterovirga</taxon>
    </lineage>
</organism>
<evidence type="ECO:0000313" key="3">
    <source>
        <dbReference type="Proteomes" id="UP000564885"/>
    </source>
</evidence>
<evidence type="ECO:0000256" key="1">
    <source>
        <dbReference type="SAM" id="MobiDB-lite"/>
    </source>
</evidence>
<gene>
    <name evidence="2" type="ORF">HJG44_22885</name>
</gene>
<keyword evidence="3" id="KW-1185">Reference proteome</keyword>
<dbReference type="AlphaFoldDB" id="A0A849ID80"/>
<accession>A0A849ID80</accession>
<comment type="caution">
    <text evidence="2">The sequence shown here is derived from an EMBL/GenBank/DDBJ whole genome shotgun (WGS) entry which is preliminary data.</text>
</comment>
<dbReference type="EMBL" id="JABEPP010000007">
    <property type="protein sequence ID" value="NNM75211.1"/>
    <property type="molecule type" value="Genomic_DNA"/>
</dbReference>
<proteinExistence type="predicted"/>
<dbReference type="Proteomes" id="UP000564885">
    <property type="component" value="Unassembled WGS sequence"/>
</dbReference>
<feature type="region of interest" description="Disordered" evidence="1">
    <location>
        <begin position="1"/>
        <end position="25"/>
    </location>
</feature>
<sequence>MRSQSAAPSNVVRFPGPRAARSDNRDQKGLLDTVYTNGSFVIAAEDRETKMIASRLQIFGFLNIAEIRMDGSVRSLRPSEAANTSLARPWRLSRPSFDELPPIAG</sequence>
<protein>
    <submittedName>
        <fullName evidence="2">Uncharacterized protein</fullName>
    </submittedName>
</protein>
<evidence type="ECO:0000313" key="2">
    <source>
        <dbReference type="EMBL" id="NNM75211.1"/>
    </source>
</evidence>